<feature type="domain" description="Fe/B12 periplasmic-binding" evidence="6">
    <location>
        <begin position="38"/>
        <end position="306"/>
    </location>
</feature>
<comment type="caution">
    <text evidence="7">The sequence shown here is derived from an EMBL/GenBank/DDBJ whole genome shotgun (WGS) entry which is preliminary data.</text>
</comment>
<evidence type="ECO:0000256" key="4">
    <source>
        <dbReference type="ARBA" id="ARBA00022729"/>
    </source>
</evidence>
<dbReference type="PROSITE" id="PS50983">
    <property type="entry name" value="FE_B12_PBP"/>
    <property type="match status" value="1"/>
</dbReference>
<keyword evidence="3" id="KW-0813">Transport</keyword>
<gene>
    <name evidence="7" type="ORF">ABID28_000607</name>
</gene>
<organism evidence="7 8">
    <name type="scientific">Streptococcus porcorum</name>
    <dbReference type="NCBI Taxonomy" id="701526"/>
    <lineage>
        <taxon>Bacteria</taxon>
        <taxon>Bacillati</taxon>
        <taxon>Bacillota</taxon>
        <taxon>Bacilli</taxon>
        <taxon>Lactobacillales</taxon>
        <taxon>Streptococcaceae</taxon>
        <taxon>Streptococcus</taxon>
    </lineage>
</organism>
<dbReference type="InterPro" id="IPR002491">
    <property type="entry name" value="ABC_transptr_periplasmic_BD"/>
</dbReference>
<dbReference type="Proteomes" id="UP001549037">
    <property type="component" value="Unassembled WGS sequence"/>
</dbReference>
<sequence length="306" mass="33819">MKRFSKYILGLASLLVLANATTTAQAAETHNFKDSAGRTVKIPNDLEKIVVDTYPDEALALGQNVVGTSQWDAGNPYISKAQKKVLKDLGAPMNAEKIAAQKPDLIVTIQKDEVSKYEKIAPTVYVEYNSIKGLDETLDYFAKVYDAQDAKKTFLKKFDQEADKQIAKLEKADITPSDTTISLIELSGDKIYAYGNNWARGGQALTRGLGFKQSKGMQALSDGDGWKEINAESLADFDADYIFVDFAEADKAQYEKLQENPIWQTLKAVKANQVVTMDYADVYYYGGPIASKALMGKYTQAILDLN</sequence>
<dbReference type="InterPro" id="IPR051313">
    <property type="entry name" value="Bact_iron-sidero_bind"/>
</dbReference>
<evidence type="ECO:0000256" key="3">
    <source>
        <dbReference type="ARBA" id="ARBA00022448"/>
    </source>
</evidence>
<evidence type="ECO:0000256" key="2">
    <source>
        <dbReference type="ARBA" id="ARBA00008814"/>
    </source>
</evidence>
<dbReference type="PANTHER" id="PTHR30532:SF26">
    <property type="entry name" value="IRON(3+)-HYDROXAMATE-BINDING PROTEIN FHUD"/>
    <property type="match status" value="1"/>
</dbReference>
<keyword evidence="8" id="KW-1185">Reference proteome</keyword>
<evidence type="ECO:0000313" key="7">
    <source>
        <dbReference type="EMBL" id="MET3633971.1"/>
    </source>
</evidence>
<feature type="chain" id="PRO_5046632370" evidence="5">
    <location>
        <begin position="27"/>
        <end position="306"/>
    </location>
</feature>
<proteinExistence type="inferred from homology"/>
<accession>A0ABV2JGU7</accession>
<dbReference type="Gene3D" id="3.40.50.1980">
    <property type="entry name" value="Nitrogenase molybdenum iron protein domain"/>
    <property type="match status" value="2"/>
</dbReference>
<evidence type="ECO:0000256" key="5">
    <source>
        <dbReference type="SAM" id="SignalP"/>
    </source>
</evidence>
<dbReference type="Pfam" id="PF01497">
    <property type="entry name" value="Peripla_BP_2"/>
    <property type="match status" value="1"/>
</dbReference>
<dbReference type="SUPFAM" id="SSF53807">
    <property type="entry name" value="Helical backbone' metal receptor"/>
    <property type="match status" value="1"/>
</dbReference>
<evidence type="ECO:0000256" key="1">
    <source>
        <dbReference type="ARBA" id="ARBA00004196"/>
    </source>
</evidence>
<dbReference type="EMBL" id="JBEPLN010000007">
    <property type="protein sequence ID" value="MET3633971.1"/>
    <property type="molecule type" value="Genomic_DNA"/>
</dbReference>
<dbReference type="RefSeq" id="WP_354367984.1">
    <property type="nucleotide sequence ID" value="NZ_JBEPLN010000007.1"/>
</dbReference>
<dbReference type="PANTHER" id="PTHR30532">
    <property type="entry name" value="IRON III DICITRATE-BINDING PERIPLASMIC PROTEIN"/>
    <property type="match status" value="1"/>
</dbReference>
<protein>
    <submittedName>
        <fullName evidence="7">Iron complex transport system substrate-binding protein</fullName>
    </submittedName>
</protein>
<keyword evidence="4 5" id="KW-0732">Signal</keyword>
<evidence type="ECO:0000259" key="6">
    <source>
        <dbReference type="PROSITE" id="PS50983"/>
    </source>
</evidence>
<evidence type="ECO:0000313" key="8">
    <source>
        <dbReference type="Proteomes" id="UP001549037"/>
    </source>
</evidence>
<name>A0ABV2JGU7_9STRE</name>
<comment type="similarity">
    <text evidence="2">Belongs to the bacterial solute-binding protein 8 family.</text>
</comment>
<reference evidence="7 8" key="1">
    <citation type="submission" date="2024-06" db="EMBL/GenBank/DDBJ databases">
        <title>Genomic Encyclopedia of Type Strains, Phase IV (KMG-IV): sequencing the most valuable type-strain genomes for metagenomic binning, comparative biology and taxonomic classification.</title>
        <authorList>
            <person name="Goeker M."/>
        </authorList>
    </citation>
    <scope>NUCLEOTIDE SEQUENCE [LARGE SCALE GENOMIC DNA]</scope>
    <source>
        <strain evidence="7 8">DSM 28302</strain>
    </source>
</reference>
<comment type="subcellular location">
    <subcellularLocation>
        <location evidence="1">Cell envelope</location>
    </subcellularLocation>
</comment>
<feature type="signal peptide" evidence="5">
    <location>
        <begin position="1"/>
        <end position="26"/>
    </location>
</feature>